<sequence>MRFTLPSFASALLLANGVAALPGLFGGKDCTDPNIIAHTGNPQGSTQKIQNVTTYISRPPLLTHPLTKFARRHVAVIYLSDVFGIELLQNKLLADSFARAGYLTIAPDMFAGGALDEDIDLGTVDMGAFFAAYNPVTQDPIIAKAIAYAKTQPFVEKIAIAGYCWGGRYAFRFLAAGKGGDAAFAAHPSLLQDAEISAITKPVSLAYAEDDSMLLPARRTEIEALLLPTNQFYSTALYSGTHHGFAVRGDITDIQQKEGKEEAFLQAVRWFDNRL</sequence>
<dbReference type="GO" id="GO:0016787">
    <property type="term" value="F:hydrolase activity"/>
    <property type="evidence" value="ECO:0007669"/>
    <property type="project" value="UniProtKB-KW"/>
</dbReference>
<reference evidence="3" key="1">
    <citation type="submission" date="2023-06" db="EMBL/GenBank/DDBJ databases">
        <title>Genome-scale phylogeny and comparative genomics of the fungal order Sordariales.</title>
        <authorList>
            <consortium name="Lawrence Berkeley National Laboratory"/>
            <person name="Hensen N."/>
            <person name="Bonometti L."/>
            <person name="Westerberg I."/>
            <person name="Brannstrom I.O."/>
            <person name="Guillou S."/>
            <person name="Cros-Aarteil S."/>
            <person name="Calhoun S."/>
            <person name="Haridas S."/>
            <person name="Kuo A."/>
            <person name="Mondo S."/>
            <person name="Pangilinan J."/>
            <person name="Riley R."/>
            <person name="LaButti K."/>
            <person name="Andreopoulos B."/>
            <person name="Lipzen A."/>
            <person name="Chen C."/>
            <person name="Yanf M."/>
            <person name="Daum C."/>
            <person name="Ng V."/>
            <person name="Clum A."/>
            <person name="Steindorff A."/>
            <person name="Ohm R."/>
            <person name="Martin F."/>
            <person name="Silar P."/>
            <person name="Natvig D."/>
            <person name="Lalanne C."/>
            <person name="Gautier V."/>
            <person name="Ament-velasquez S.L."/>
            <person name="Kruys A."/>
            <person name="Hutchinson M.I."/>
            <person name="Powell A.J."/>
            <person name="Barry K."/>
            <person name="Miller A.N."/>
            <person name="Grigoriev I.V."/>
            <person name="Debuchy R."/>
            <person name="Gladieux P."/>
            <person name="Thoren M.H."/>
            <person name="Johannesson H."/>
        </authorList>
    </citation>
    <scope>NUCLEOTIDE SEQUENCE</scope>
    <source>
        <strain evidence="3">SMH3187-1</strain>
    </source>
</reference>
<dbReference type="AlphaFoldDB" id="A0AA40F5U5"/>
<evidence type="ECO:0000313" key="4">
    <source>
        <dbReference type="Proteomes" id="UP001172155"/>
    </source>
</evidence>
<comment type="caution">
    <text evidence="3">The sequence shown here is derived from an EMBL/GenBank/DDBJ whole genome shotgun (WGS) entry which is preliminary data.</text>
</comment>
<organism evidence="3 4">
    <name type="scientific">Schizothecium vesticola</name>
    <dbReference type="NCBI Taxonomy" id="314040"/>
    <lineage>
        <taxon>Eukaryota</taxon>
        <taxon>Fungi</taxon>
        <taxon>Dikarya</taxon>
        <taxon>Ascomycota</taxon>
        <taxon>Pezizomycotina</taxon>
        <taxon>Sordariomycetes</taxon>
        <taxon>Sordariomycetidae</taxon>
        <taxon>Sordariales</taxon>
        <taxon>Schizotheciaceae</taxon>
        <taxon>Schizothecium</taxon>
    </lineage>
</organism>
<dbReference type="Gene3D" id="3.40.50.1820">
    <property type="entry name" value="alpha/beta hydrolase"/>
    <property type="match status" value="1"/>
</dbReference>
<evidence type="ECO:0000313" key="3">
    <source>
        <dbReference type="EMBL" id="KAK0751803.1"/>
    </source>
</evidence>
<protein>
    <submittedName>
        <fullName evidence="3">Dienelactone hydrolase</fullName>
    </submittedName>
</protein>
<name>A0AA40F5U5_9PEZI</name>
<feature type="signal peptide" evidence="1">
    <location>
        <begin position="1"/>
        <end position="20"/>
    </location>
</feature>
<accession>A0AA40F5U5</accession>
<dbReference type="EMBL" id="JAUKUD010000002">
    <property type="protein sequence ID" value="KAK0751803.1"/>
    <property type="molecule type" value="Genomic_DNA"/>
</dbReference>
<feature type="domain" description="Dienelactone hydrolase" evidence="2">
    <location>
        <begin position="72"/>
        <end position="273"/>
    </location>
</feature>
<keyword evidence="3" id="KW-0378">Hydrolase</keyword>
<proteinExistence type="predicted"/>
<dbReference type="Pfam" id="PF01738">
    <property type="entry name" value="DLH"/>
    <property type="match status" value="1"/>
</dbReference>
<keyword evidence="4" id="KW-1185">Reference proteome</keyword>
<evidence type="ECO:0000256" key="1">
    <source>
        <dbReference type="SAM" id="SignalP"/>
    </source>
</evidence>
<dbReference type="SUPFAM" id="SSF53474">
    <property type="entry name" value="alpha/beta-Hydrolases"/>
    <property type="match status" value="1"/>
</dbReference>
<dbReference type="PANTHER" id="PTHR17630">
    <property type="entry name" value="DIENELACTONE HYDROLASE"/>
    <property type="match status" value="1"/>
</dbReference>
<evidence type="ECO:0000259" key="2">
    <source>
        <dbReference type="Pfam" id="PF01738"/>
    </source>
</evidence>
<keyword evidence="1" id="KW-0732">Signal</keyword>
<dbReference type="Proteomes" id="UP001172155">
    <property type="component" value="Unassembled WGS sequence"/>
</dbReference>
<dbReference type="InterPro" id="IPR029058">
    <property type="entry name" value="AB_hydrolase_fold"/>
</dbReference>
<gene>
    <name evidence="3" type="ORF">B0T18DRAFT_436053</name>
</gene>
<dbReference type="PANTHER" id="PTHR17630:SF44">
    <property type="entry name" value="PROTEIN AIM2"/>
    <property type="match status" value="1"/>
</dbReference>
<feature type="chain" id="PRO_5041375302" evidence="1">
    <location>
        <begin position="21"/>
        <end position="275"/>
    </location>
</feature>
<dbReference type="InterPro" id="IPR002925">
    <property type="entry name" value="Dienelactn_hydro"/>
</dbReference>